<reference evidence="5" key="1">
    <citation type="submission" date="2017-04" db="EMBL/GenBank/DDBJ databases">
        <authorList>
            <person name="Varghese N."/>
            <person name="Submissions S."/>
        </authorList>
    </citation>
    <scope>NUCLEOTIDE SEQUENCE [LARGE SCALE GENOMIC DNA]</scope>
    <source>
        <strain evidence="5">Ballard 720</strain>
    </source>
</reference>
<dbReference type="Pfam" id="PF00288">
    <property type="entry name" value="GHMP_kinases_N"/>
    <property type="match status" value="1"/>
</dbReference>
<evidence type="ECO:0000313" key="4">
    <source>
        <dbReference type="EMBL" id="SMF26263.1"/>
    </source>
</evidence>
<dbReference type="PANTHER" id="PTHR20861:SF6">
    <property type="entry name" value="BETA-RIBOFURANOSYLPHENOL 5'-PHOSPHATE SYNTHASE"/>
    <property type="match status" value="1"/>
</dbReference>
<dbReference type="InterPro" id="IPR004422">
    <property type="entry name" value="RFAP_synthase"/>
</dbReference>
<dbReference type="Proteomes" id="UP000192911">
    <property type="component" value="Unassembled WGS sequence"/>
</dbReference>
<dbReference type="OrthoDB" id="1492801at2"/>
<keyword evidence="2" id="KW-0418">Kinase</keyword>
<keyword evidence="1" id="KW-0808">Transferase</keyword>
<evidence type="ECO:0000256" key="2">
    <source>
        <dbReference type="ARBA" id="ARBA00022777"/>
    </source>
</evidence>
<dbReference type="GeneID" id="95551626"/>
<evidence type="ECO:0000313" key="5">
    <source>
        <dbReference type="Proteomes" id="UP000192911"/>
    </source>
</evidence>
<keyword evidence="5" id="KW-1185">Reference proteome</keyword>
<sequence length="342" mass="35571">MPLHFRRHSPRSAVSVDAPARLHLGFLDPSGTLGRAFGSLGLVIDGEGTHIEARMAAADSIEGAASAGERARIAWCLDRLREAYGAKPIVCNVVRTPRAHTGLGSGTQLALAVGTAYARLTGHTATTAEIAHLLGRGRRSGIGILGFDSGGLLLDGGSSRGVQAAGVPPLVSRQPFPDEWRVLLVTDTSREGLSGDAERRGLATLAPFPQHLAAHLCHLALMRIMPAAAEADFTAFAAGVTELQQTIGEYFAPVQGGVFASPDVETSLRAAATERMAGIGQTSWGPTGFAFLASAQEADDALTAARAAARGKPHIECAVVRARNRGAVVRVAGAREERVDAA</sequence>
<dbReference type="GO" id="GO:0016301">
    <property type="term" value="F:kinase activity"/>
    <property type="evidence" value="ECO:0007669"/>
    <property type="project" value="UniProtKB-KW"/>
</dbReference>
<gene>
    <name evidence="4" type="ORF">SAMN06295900_104392</name>
</gene>
<feature type="domain" description="GHMP kinase N-terminal" evidence="3">
    <location>
        <begin position="75"/>
        <end position="141"/>
    </location>
</feature>
<dbReference type="AlphaFoldDB" id="A0A1X7E3A2"/>
<dbReference type="InterPro" id="IPR006204">
    <property type="entry name" value="GHMP_kinase_N_dom"/>
</dbReference>
<dbReference type="NCBIfam" id="TIGR00144">
    <property type="entry name" value="beta_RFAP_syn"/>
    <property type="match status" value="1"/>
</dbReference>
<accession>A0A1X7E3A2</accession>
<proteinExistence type="predicted"/>
<dbReference type="EMBL" id="FXAH01000004">
    <property type="protein sequence ID" value="SMF26263.1"/>
    <property type="molecule type" value="Genomic_DNA"/>
</dbReference>
<dbReference type="PIRSF" id="PIRSF004884">
    <property type="entry name" value="Sugar_kin_arch"/>
    <property type="match status" value="1"/>
</dbReference>
<dbReference type="GO" id="GO:0005524">
    <property type="term" value="F:ATP binding"/>
    <property type="evidence" value="ECO:0007669"/>
    <property type="project" value="InterPro"/>
</dbReference>
<dbReference type="RefSeq" id="WP_085227190.1">
    <property type="nucleotide sequence ID" value="NZ_BSQD01000005.1"/>
</dbReference>
<dbReference type="InterPro" id="IPR020568">
    <property type="entry name" value="Ribosomal_Su5_D2-typ_SF"/>
</dbReference>
<evidence type="ECO:0000256" key="1">
    <source>
        <dbReference type="ARBA" id="ARBA00022679"/>
    </source>
</evidence>
<name>A0A1X7E3A2_TRICW</name>
<dbReference type="PANTHER" id="PTHR20861">
    <property type="entry name" value="HOMOSERINE/4-DIPHOSPHOCYTIDYL-2-C-METHYL-D-ERYTHRITOL KINASE"/>
    <property type="match status" value="1"/>
</dbReference>
<organism evidence="4 5">
    <name type="scientific">Trinickia caryophylli</name>
    <name type="common">Paraburkholderia caryophylli</name>
    <dbReference type="NCBI Taxonomy" id="28094"/>
    <lineage>
        <taxon>Bacteria</taxon>
        <taxon>Pseudomonadati</taxon>
        <taxon>Pseudomonadota</taxon>
        <taxon>Betaproteobacteria</taxon>
        <taxon>Burkholderiales</taxon>
        <taxon>Burkholderiaceae</taxon>
        <taxon>Trinickia</taxon>
    </lineage>
</organism>
<protein>
    <submittedName>
        <fullName evidence="4">Beta-RFAP synthase</fullName>
    </submittedName>
</protein>
<dbReference type="STRING" id="28094.SAMN06295900_104392"/>
<dbReference type="SUPFAM" id="SSF54211">
    <property type="entry name" value="Ribosomal protein S5 domain 2-like"/>
    <property type="match status" value="1"/>
</dbReference>
<evidence type="ECO:0000259" key="3">
    <source>
        <dbReference type="Pfam" id="PF00288"/>
    </source>
</evidence>